<protein>
    <recommendedName>
        <fullName evidence="3">Ketoreductase domain-containing protein</fullName>
    </recommendedName>
</protein>
<dbReference type="PANTHER" id="PTHR24320">
    <property type="entry name" value="RETINOL DEHYDROGENASE"/>
    <property type="match status" value="1"/>
</dbReference>
<comment type="similarity">
    <text evidence="1">Belongs to the short-chain dehydrogenases/reductases (SDR) family.</text>
</comment>
<evidence type="ECO:0000313" key="6">
    <source>
        <dbReference type="Proteomes" id="UP001152797"/>
    </source>
</evidence>
<keyword evidence="2" id="KW-0560">Oxidoreductase</keyword>
<dbReference type="InterPro" id="IPR036291">
    <property type="entry name" value="NAD(P)-bd_dom_sf"/>
</dbReference>
<dbReference type="InterPro" id="IPR057326">
    <property type="entry name" value="KR_dom"/>
</dbReference>
<organism evidence="4">
    <name type="scientific">Cladocopium goreaui</name>
    <dbReference type="NCBI Taxonomy" id="2562237"/>
    <lineage>
        <taxon>Eukaryota</taxon>
        <taxon>Sar</taxon>
        <taxon>Alveolata</taxon>
        <taxon>Dinophyceae</taxon>
        <taxon>Suessiales</taxon>
        <taxon>Symbiodiniaceae</taxon>
        <taxon>Cladocopium</taxon>
    </lineage>
</organism>
<dbReference type="EMBL" id="CAMXCT020001957">
    <property type="protein sequence ID" value="CAL1147840.1"/>
    <property type="molecule type" value="Genomic_DNA"/>
</dbReference>
<dbReference type="SUPFAM" id="SSF51735">
    <property type="entry name" value="NAD(P)-binding Rossmann-fold domains"/>
    <property type="match status" value="1"/>
</dbReference>
<reference evidence="4" key="1">
    <citation type="submission" date="2022-10" db="EMBL/GenBank/DDBJ databases">
        <authorList>
            <person name="Chen Y."/>
            <person name="Dougan E. K."/>
            <person name="Chan C."/>
            <person name="Rhodes N."/>
            <person name="Thang M."/>
        </authorList>
    </citation>
    <scope>NUCLEOTIDE SEQUENCE</scope>
</reference>
<dbReference type="SMART" id="SM00822">
    <property type="entry name" value="PKS_KR"/>
    <property type="match status" value="1"/>
</dbReference>
<evidence type="ECO:0000256" key="1">
    <source>
        <dbReference type="ARBA" id="ARBA00006484"/>
    </source>
</evidence>
<evidence type="ECO:0000313" key="4">
    <source>
        <dbReference type="EMBL" id="CAI3994465.1"/>
    </source>
</evidence>
<feature type="domain" description="Ketoreductase" evidence="3">
    <location>
        <begin position="27"/>
        <end position="213"/>
    </location>
</feature>
<keyword evidence="6" id="KW-1185">Reference proteome</keyword>
<evidence type="ECO:0000313" key="5">
    <source>
        <dbReference type="EMBL" id="CAL4781777.1"/>
    </source>
</evidence>
<dbReference type="Proteomes" id="UP001152797">
    <property type="component" value="Unassembled WGS sequence"/>
</dbReference>
<dbReference type="PANTHER" id="PTHR24320:SF148">
    <property type="entry name" value="NAD(P)-BINDING ROSSMANN-FOLD SUPERFAMILY PROTEIN"/>
    <property type="match status" value="1"/>
</dbReference>
<comment type="caution">
    <text evidence="4">The sequence shown here is derived from an EMBL/GenBank/DDBJ whole genome shotgun (WGS) entry which is preliminary data.</text>
</comment>
<dbReference type="Pfam" id="PF00106">
    <property type="entry name" value="adh_short"/>
    <property type="match status" value="1"/>
</dbReference>
<dbReference type="EMBL" id="CAMXCT030001957">
    <property type="protein sequence ID" value="CAL4781777.1"/>
    <property type="molecule type" value="Genomic_DNA"/>
</dbReference>
<accession>A0A9P1CN39</accession>
<dbReference type="EMBL" id="CAMXCT010001957">
    <property type="protein sequence ID" value="CAI3994465.1"/>
    <property type="molecule type" value="Genomic_DNA"/>
</dbReference>
<dbReference type="OrthoDB" id="1274115at2759"/>
<gene>
    <name evidence="4" type="ORF">C1SCF055_LOCUS21110</name>
</gene>
<dbReference type="AlphaFoldDB" id="A0A9P1CN39"/>
<evidence type="ECO:0000256" key="2">
    <source>
        <dbReference type="ARBA" id="ARBA00023002"/>
    </source>
</evidence>
<dbReference type="GO" id="GO:0016491">
    <property type="term" value="F:oxidoreductase activity"/>
    <property type="evidence" value="ECO:0007669"/>
    <property type="project" value="UniProtKB-KW"/>
</dbReference>
<sequence>MAATWRVAKDMMFQGNFKAPEVDMSGKTVVITGPSRGGIGFETALAIAQQGAQVLLAARNVEKATSDLEIIASHTGQAGKLKVFKCDVSSSESAHECAKEILKAHSTVDVLINNAGAVFEEEKTVGAGVEISFATCVLGHHVLNHKLKPRRIVWVTGDIYAISDGTANPYFKGAGVSAYANACLARLMLALEMKRRGICQEIVAVHPGVIRSQFIKPKGCLEGAMLATCDWARIDVVAGAQSSIYAATCPSGDFPDETIYLHNKYGWYVLEPSDLAMNTERSQALFDECDQLCSIAR</sequence>
<dbReference type="InterPro" id="IPR002347">
    <property type="entry name" value="SDR_fam"/>
</dbReference>
<evidence type="ECO:0000259" key="3">
    <source>
        <dbReference type="SMART" id="SM00822"/>
    </source>
</evidence>
<dbReference type="Gene3D" id="3.40.50.720">
    <property type="entry name" value="NAD(P)-binding Rossmann-like Domain"/>
    <property type="match status" value="1"/>
</dbReference>
<reference evidence="5 6" key="2">
    <citation type="submission" date="2024-05" db="EMBL/GenBank/DDBJ databases">
        <authorList>
            <person name="Chen Y."/>
            <person name="Shah S."/>
            <person name="Dougan E. K."/>
            <person name="Thang M."/>
            <person name="Chan C."/>
        </authorList>
    </citation>
    <scope>NUCLEOTIDE SEQUENCE [LARGE SCALE GENOMIC DNA]</scope>
</reference>
<name>A0A9P1CN39_9DINO</name>
<proteinExistence type="inferred from homology"/>